<keyword evidence="2" id="KW-1185">Reference proteome</keyword>
<protein>
    <submittedName>
        <fullName evidence="1">Uncharacterized protein</fullName>
    </submittedName>
</protein>
<dbReference type="RefSeq" id="XP_007713189.1">
    <property type="nucleotide sequence ID" value="XM_007714999.1"/>
</dbReference>
<name>W6Y3I0_COCC2</name>
<feature type="non-terminal residue" evidence="1">
    <location>
        <position position="1"/>
    </location>
</feature>
<evidence type="ECO:0000313" key="2">
    <source>
        <dbReference type="Proteomes" id="UP000053841"/>
    </source>
</evidence>
<proteinExistence type="predicted"/>
<dbReference type="Proteomes" id="UP000053841">
    <property type="component" value="Unassembled WGS sequence"/>
</dbReference>
<dbReference type="KEGG" id="bze:COCCADRAFT_98488"/>
<gene>
    <name evidence="1" type="ORF">COCCADRAFT_98488</name>
</gene>
<evidence type="ECO:0000313" key="1">
    <source>
        <dbReference type="EMBL" id="EUC32533.1"/>
    </source>
</evidence>
<organism evidence="1 2">
    <name type="scientific">Cochliobolus carbonum (strain 26-R-13)</name>
    <name type="common">Maize leaf spot fungus</name>
    <name type="synonym">Bipolaris zeicola</name>
    <dbReference type="NCBI Taxonomy" id="930089"/>
    <lineage>
        <taxon>Eukaryota</taxon>
        <taxon>Fungi</taxon>
        <taxon>Dikarya</taxon>
        <taxon>Ascomycota</taxon>
        <taxon>Pezizomycotina</taxon>
        <taxon>Dothideomycetes</taxon>
        <taxon>Pleosporomycetidae</taxon>
        <taxon>Pleosporales</taxon>
        <taxon>Pleosporineae</taxon>
        <taxon>Pleosporaceae</taxon>
        <taxon>Bipolaris</taxon>
    </lineage>
</organism>
<sequence>NKHTSILQPWVSCGTRALAERGLVAVSLLTNTVFDAHPFASRAVVSLASAKHPPSSYQRFTTCKSNRLTNGNRQLTCSALNTSIS</sequence>
<dbReference type="GeneID" id="19154588"/>
<dbReference type="AlphaFoldDB" id="W6Y3I0"/>
<dbReference type="OrthoDB" id="10347243at2759"/>
<dbReference type="EMBL" id="KI964631">
    <property type="protein sequence ID" value="EUC32533.1"/>
    <property type="molecule type" value="Genomic_DNA"/>
</dbReference>
<reference evidence="1 2" key="1">
    <citation type="journal article" date="2013" name="PLoS Genet.">
        <title>Comparative genome structure, secondary metabolite, and effector coding capacity across Cochliobolus pathogens.</title>
        <authorList>
            <person name="Condon B.J."/>
            <person name="Leng Y."/>
            <person name="Wu D."/>
            <person name="Bushley K.E."/>
            <person name="Ohm R.A."/>
            <person name="Otillar R."/>
            <person name="Martin J."/>
            <person name="Schackwitz W."/>
            <person name="Grimwood J."/>
            <person name="MohdZainudin N."/>
            <person name="Xue C."/>
            <person name="Wang R."/>
            <person name="Manning V.A."/>
            <person name="Dhillon B."/>
            <person name="Tu Z.J."/>
            <person name="Steffenson B.J."/>
            <person name="Salamov A."/>
            <person name="Sun H."/>
            <person name="Lowry S."/>
            <person name="LaButti K."/>
            <person name="Han J."/>
            <person name="Copeland A."/>
            <person name="Lindquist E."/>
            <person name="Barry K."/>
            <person name="Schmutz J."/>
            <person name="Baker S.E."/>
            <person name="Ciuffetti L.M."/>
            <person name="Grigoriev I.V."/>
            <person name="Zhong S."/>
            <person name="Turgeon B.G."/>
        </authorList>
    </citation>
    <scope>NUCLEOTIDE SEQUENCE [LARGE SCALE GENOMIC DNA]</scope>
    <source>
        <strain evidence="1 2">26-R-13</strain>
    </source>
</reference>
<accession>W6Y3I0</accession>
<dbReference type="HOGENOM" id="CLU_2518539_0_0_1"/>